<dbReference type="SFLD" id="SFLDF00344">
    <property type="entry name" value="ELP3-like"/>
    <property type="match status" value="1"/>
</dbReference>
<evidence type="ECO:0000256" key="2">
    <source>
        <dbReference type="ARBA" id="ARBA00005217"/>
    </source>
</evidence>
<dbReference type="NCBIfam" id="TIGR01211">
    <property type="entry name" value="ELP3"/>
    <property type="match status" value="1"/>
</dbReference>
<keyword evidence="8" id="KW-0819">tRNA processing</keyword>
<keyword evidence="13" id="KW-0496">Mitochondrion</keyword>
<comment type="catalytic activity">
    <reaction evidence="16">
        <text>uridine(34) in tRNA + acetyl-CoA + S-adenosyl-L-methionine + H2O = 5-(carboxymethyl)uridine(34) in tRNA + 5'-deoxyadenosine + L-methionine + CoA + 2 H(+)</text>
        <dbReference type="Rhea" id="RHEA:61020"/>
        <dbReference type="Rhea" id="RHEA-COMP:10407"/>
        <dbReference type="Rhea" id="RHEA-COMP:11727"/>
        <dbReference type="ChEBI" id="CHEBI:15377"/>
        <dbReference type="ChEBI" id="CHEBI:15378"/>
        <dbReference type="ChEBI" id="CHEBI:17319"/>
        <dbReference type="ChEBI" id="CHEBI:57287"/>
        <dbReference type="ChEBI" id="CHEBI:57288"/>
        <dbReference type="ChEBI" id="CHEBI:57844"/>
        <dbReference type="ChEBI" id="CHEBI:59789"/>
        <dbReference type="ChEBI" id="CHEBI:65315"/>
        <dbReference type="ChEBI" id="CHEBI:74882"/>
        <dbReference type="EC" id="2.3.1.311"/>
    </reaction>
    <physiologicalReaction direction="left-to-right" evidence="16">
        <dbReference type="Rhea" id="RHEA:61021"/>
    </physiologicalReaction>
</comment>
<dbReference type="AlphaFoldDB" id="A0A836HPT5"/>
<feature type="compositionally biased region" description="Low complexity" evidence="17">
    <location>
        <begin position="122"/>
        <end position="138"/>
    </location>
</feature>
<dbReference type="SUPFAM" id="SSF55729">
    <property type="entry name" value="Acyl-CoA N-acyltransferases (Nat)"/>
    <property type="match status" value="1"/>
</dbReference>
<dbReference type="FunFam" id="3.80.30.20:FF:000011">
    <property type="entry name" value="Elongator complex"/>
    <property type="match status" value="1"/>
</dbReference>
<dbReference type="Proteomes" id="UP000673552">
    <property type="component" value="Unassembled WGS sequence"/>
</dbReference>
<comment type="pathway">
    <text evidence="2">tRNA modification.</text>
</comment>
<keyword evidence="20" id="KW-1185">Reference proteome</keyword>
<evidence type="ECO:0000256" key="4">
    <source>
        <dbReference type="ARBA" id="ARBA00022485"/>
    </source>
</evidence>
<evidence type="ECO:0000256" key="13">
    <source>
        <dbReference type="ARBA" id="ARBA00023128"/>
    </source>
</evidence>
<dbReference type="EC" id="2.3.1.311" evidence="15"/>
<keyword evidence="4" id="KW-0004">4Fe-4S</keyword>
<dbReference type="KEGG" id="lmat:92515616"/>
<keyword evidence="14" id="KW-0012">Acyltransferase</keyword>
<dbReference type="GO" id="GO:0005737">
    <property type="term" value="C:cytoplasm"/>
    <property type="evidence" value="ECO:0007669"/>
    <property type="project" value="TreeGrafter"/>
</dbReference>
<evidence type="ECO:0000256" key="5">
    <source>
        <dbReference type="ARBA" id="ARBA00022555"/>
    </source>
</evidence>
<comment type="similarity">
    <text evidence="3">Belongs to the ELP3 family.</text>
</comment>
<feature type="compositionally biased region" description="Basic and acidic residues" evidence="17">
    <location>
        <begin position="737"/>
        <end position="757"/>
    </location>
</feature>
<dbReference type="GO" id="GO:0005634">
    <property type="term" value="C:nucleus"/>
    <property type="evidence" value="ECO:0007669"/>
    <property type="project" value="TreeGrafter"/>
</dbReference>
<dbReference type="GeneID" id="92515616"/>
<dbReference type="InterPro" id="IPR023404">
    <property type="entry name" value="rSAM_horseshoe"/>
</dbReference>
<evidence type="ECO:0000313" key="20">
    <source>
        <dbReference type="Proteomes" id="UP000673552"/>
    </source>
</evidence>
<evidence type="ECO:0000256" key="10">
    <source>
        <dbReference type="ARBA" id="ARBA00022884"/>
    </source>
</evidence>
<feature type="domain" description="Elp3/MiaA/NifB-like radical SAM core" evidence="18">
    <location>
        <begin position="190"/>
        <end position="451"/>
    </location>
</feature>
<dbReference type="Gene3D" id="3.80.30.20">
    <property type="entry name" value="tm_1862 like domain"/>
    <property type="match status" value="1"/>
</dbReference>
<keyword evidence="7" id="KW-0949">S-adenosyl-L-methionine</keyword>
<feature type="region of interest" description="Disordered" evidence="17">
    <location>
        <begin position="1"/>
        <end position="21"/>
    </location>
</feature>
<evidence type="ECO:0000256" key="15">
    <source>
        <dbReference type="ARBA" id="ARBA00044771"/>
    </source>
</evidence>
<dbReference type="GO" id="GO:0002926">
    <property type="term" value="P:tRNA wobble base 5-methoxycarbonylmethyl-2-thiouridinylation"/>
    <property type="evidence" value="ECO:0007669"/>
    <property type="project" value="TreeGrafter"/>
</dbReference>
<feature type="compositionally biased region" description="Acidic residues" evidence="17">
    <location>
        <begin position="1"/>
        <end position="11"/>
    </location>
</feature>
<dbReference type="SUPFAM" id="SSF102114">
    <property type="entry name" value="Radical SAM enzymes"/>
    <property type="match status" value="1"/>
</dbReference>
<dbReference type="InterPro" id="IPR007197">
    <property type="entry name" value="rSAM"/>
</dbReference>
<evidence type="ECO:0000256" key="17">
    <source>
        <dbReference type="SAM" id="MobiDB-lite"/>
    </source>
</evidence>
<dbReference type="SFLD" id="SFLDS00029">
    <property type="entry name" value="Radical_SAM"/>
    <property type="match status" value="1"/>
</dbReference>
<dbReference type="PANTHER" id="PTHR11135">
    <property type="entry name" value="HISTONE ACETYLTRANSFERASE-RELATED"/>
    <property type="match status" value="1"/>
</dbReference>
<keyword evidence="6" id="KW-0808">Transferase</keyword>
<evidence type="ECO:0000256" key="16">
    <source>
        <dbReference type="ARBA" id="ARBA00047372"/>
    </source>
</evidence>
<dbReference type="UniPathway" id="UPA00988"/>
<dbReference type="PANTHER" id="PTHR11135:SF2">
    <property type="entry name" value="ELONGATOR COMPLEX PROTEIN 3"/>
    <property type="match status" value="1"/>
</dbReference>
<dbReference type="Pfam" id="PF16199">
    <property type="entry name" value="Radical_SAM_C"/>
    <property type="match status" value="1"/>
</dbReference>
<accession>A0A836HPT5</accession>
<feature type="region of interest" description="Disordered" evidence="17">
    <location>
        <begin position="116"/>
        <end position="161"/>
    </location>
</feature>
<keyword evidence="12" id="KW-0411">Iron-sulfur</keyword>
<comment type="cofactor">
    <cofactor evidence="1">
        <name>[4Fe-4S] cluster</name>
        <dbReference type="ChEBI" id="CHEBI:49883"/>
    </cofactor>
</comment>
<evidence type="ECO:0000256" key="6">
    <source>
        <dbReference type="ARBA" id="ARBA00022679"/>
    </source>
</evidence>
<dbReference type="EMBL" id="JAFEUZ010000016">
    <property type="protein sequence ID" value="KAG5481946.1"/>
    <property type="molecule type" value="Genomic_DNA"/>
</dbReference>
<name>A0A836HPT5_9TRYP</name>
<dbReference type="InterPro" id="IPR058240">
    <property type="entry name" value="rSAM_sf"/>
</dbReference>
<evidence type="ECO:0000256" key="9">
    <source>
        <dbReference type="ARBA" id="ARBA00022723"/>
    </source>
</evidence>
<dbReference type="InterPro" id="IPR039661">
    <property type="entry name" value="ELP3"/>
</dbReference>
<dbReference type="InterPro" id="IPR000182">
    <property type="entry name" value="GNAT_dom"/>
</dbReference>
<reference evidence="20" key="2">
    <citation type="journal article" date="2021" name="Sci. Data">
        <title>Chromosome-scale genome sequencing, assembly and annotation of six genomes from subfamily Leishmaniinae.</title>
        <authorList>
            <person name="Almutairi H."/>
            <person name="Urbaniak M.D."/>
            <person name="Bates M.D."/>
            <person name="Jariyapan N."/>
            <person name="Kwakye-Nuako G."/>
            <person name="Thomaz Soccol V."/>
            <person name="Al-Salem W.S."/>
            <person name="Dillon R.J."/>
            <person name="Bates P.A."/>
            <person name="Gatherer D."/>
        </authorList>
    </citation>
    <scope>NUCLEOTIDE SEQUENCE [LARGE SCALE GENOMIC DNA]</scope>
</reference>
<dbReference type="InterPro" id="IPR034687">
    <property type="entry name" value="ELP3-like"/>
</dbReference>
<reference evidence="20" key="1">
    <citation type="journal article" date="2021" name="Microbiol. Resour. Announc.">
        <title>LGAAP: Leishmaniinae Genome Assembly and Annotation Pipeline.</title>
        <authorList>
            <person name="Almutairi H."/>
            <person name="Urbaniak M.D."/>
            <person name="Bates M.D."/>
            <person name="Jariyapan N."/>
            <person name="Kwakye-Nuako G."/>
            <person name="Thomaz-Soccol V."/>
            <person name="Al-Salem W.S."/>
            <person name="Dillon R.J."/>
            <person name="Bates P.A."/>
            <person name="Gatherer D."/>
        </authorList>
    </citation>
    <scope>NUCLEOTIDE SEQUENCE [LARGE SCALE GENOMIC DNA]</scope>
</reference>
<dbReference type="GO" id="GO:0033588">
    <property type="term" value="C:elongator holoenzyme complex"/>
    <property type="evidence" value="ECO:0007669"/>
    <property type="project" value="TreeGrafter"/>
</dbReference>
<keyword evidence="10" id="KW-0694">RNA-binding</keyword>
<evidence type="ECO:0000256" key="7">
    <source>
        <dbReference type="ARBA" id="ARBA00022691"/>
    </source>
</evidence>
<dbReference type="GO" id="GO:0000049">
    <property type="term" value="F:tRNA binding"/>
    <property type="evidence" value="ECO:0007669"/>
    <property type="project" value="UniProtKB-KW"/>
</dbReference>
<dbReference type="GO" id="GO:0046872">
    <property type="term" value="F:metal ion binding"/>
    <property type="evidence" value="ECO:0007669"/>
    <property type="project" value="UniProtKB-KW"/>
</dbReference>
<evidence type="ECO:0000256" key="11">
    <source>
        <dbReference type="ARBA" id="ARBA00023004"/>
    </source>
</evidence>
<sequence length="763" mass="85068">MSSDSDAEDGAPLETLSQADRKRIENKLSNLPTLERLLHEPDPNDFSTADVEEASRFVRDIVATKPQCDADVERVQRQLQKKYRRVFKKSLLLAGYKRLLHEAVLAETGADAPASLLQKGQSSPDAPSAAGAAPLLPDIENVAPPPKMSAPGTSPSPTEKTPMGCPMLERYLVSKAPRSQSGVLVVTVFTSAYPDGQNFSCQWNCYYCPNEPGQPRSYLLNEPGVRRANRLQFDPCRQFEERVRSLLAIGHPADKVELLVLGGTWESYPRLYRERFIRDLFYAANTMFDPPQAPRRPPLDLLQEQLLNESAHCKIIGVTLETRPDTINPEMLVELRRLGCTRVQLGVQHTDDGILALVNRQCTREDTANAIKLLKDSCFKVDIHLMPDLPGASPAIDKAMFDDVLASPYLQADQWKIYPCQTTPFSVIEQWYKDGKYRPYGLESLIDVLLYAKARVHPWIRINRVIRDIPVDYILAGVEVANLRQLLAHMLRERGDRCRCIRCREVKGDKAVAEKLKSAILQERRYEASEGTEVFLSVEMPTEDATILGFLRLRLNIRNWETPFSELVPCALIRELHVYGNLLPTYVEGAGGARAPAAQHTGIGQRLLERAEAIAMAEGYSHIAVISGVGARGYYKRHGYRLLAPHRGGFLVKSIAGVADAVTGARTTTLETAPLDFSIERDEALLRRVVEKRSAAASPIAGEASPLGVATAASLWTHAAAWYSQLRISVAQWWPTRKRDREEEHQEQKSGTEERARAAAPSA</sequence>
<evidence type="ECO:0000256" key="8">
    <source>
        <dbReference type="ARBA" id="ARBA00022694"/>
    </source>
</evidence>
<evidence type="ECO:0000256" key="14">
    <source>
        <dbReference type="ARBA" id="ARBA00023315"/>
    </source>
</evidence>
<dbReference type="SMART" id="SM00729">
    <property type="entry name" value="Elp3"/>
    <property type="match status" value="1"/>
</dbReference>
<organism evidence="19 20">
    <name type="scientific">Leishmania martiniquensis</name>
    <dbReference type="NCBI Taxonomy" id="1580590"/>
    <lineage>
        <taxon>Eukaryota</taxon>
        <taxon>Discoba</taxon>
        <taxon>Euglenozoa</taxon>
        <taxon>Kinetoplastea</taxon>
        <taxon>Metakinetoplastina</taxon>
        <taxon>Trypanosomatida</taxon>
        <taxon>Trypanosomatidae</taxon>
        <taxon>Leishmaniinae</taxon>
        <taxon>Leishmania</taxon>
    </lineage>
</organism>
<proteinExistence type="inferred from homology"/>
<dbReference type="GO" id="GO:0051539">
    <property type="term" value="F:4 iron, 4 sulfur cluster binding"/>
    <property type="evidence" value="ECO:0007669"/>
    <property type="project" value="UniProtKB-KW"/>
</dbReference>
<evidence type="ECO:0000256" key="1">
    <source>
        <dbReference type="ARBA" id="ARBA00001966"/>
    </source>
</evidence>
<dbReference type="RefSeq" id="XP_067179739.1">
    <property type="nucleotide sequence ID" value="XM_067323104.1"/>
</dbReference>
<dbReference type="CDD" id="cd01335">
    <property type="entry name" value="Radical_SAM"/>
    <property type="match status" value="1"/>
</dbReference>
<dbReference type="OrthoDB" id="10265243at2759"/>
<evidence type="ECO:0000259" key="18">
    <source>
        <dbReference type="SMART" id="SM00729"/>
    </source>
</evidence>
<dbReference type="Pfam" id="PF00583">
    <property type="entry name" value="Acetyltransf_1"/>
    <property type="match status" value="1"/>
</dbReference>
<gene>
    <name evidence="19" type="ORF">LSCM1_05658</name>
</gene>
<dbReference type="InterPro" id="IPR032432">
    <property type="entry name" value="Radical_SAM_C"/>
</dbReference>
<protein>
    <recommendedName>
        <fullName evidence="15">tRNA carboxymethyluridine synthase</fullName>
        <ecNumber evidence="15">2.3.1.311</ecNumber>
    </recommendedName>
</protein>
<feature type="region of interest" description="Disordered" evidence="17">
    <location>
        <begin position="737"/>
        <end position="763"/>
    </location>
</feature>
<dbReference type="InterPro" id="IPR006638">
    <property type="entry name" value="Elp3/MiaA/NifB-like_rSAM"/>
</dbReference>
<keyword evidence="9" id="KW-0479">Metal-binding</keyword>
<comment type="caution">
    <text evidence="19">The sequence shown here is derived from an EMBL/GenBank/DDBJ whole genome shotgun (WGS) entry which is preliminary data.</text>
</comment>
<dbReference type="InterPro" id="IPR016181">
    <property type="entry name" value="Acyl_CoA_acyltransferase"/>
</dbReference>
<evidence type="ECO:0000256" key="3">
    <source>
        <dbReference type="ARBA" id="ARBA00005494"/>
    </source>
</evidence>
<dbReference type="GO" id="GO:0106261">
    <property type="term" value="F:tRNA uridine(34) acetyltransferase activity"/>
    <property type="evidence" value="ECO:0007669"/>
    <property type="project" value="UniProtKB-EC"/>
</dbReference>
<evidence type="ECO:0000313" key="19">
    <source>
        <dbReference type="EMBL" id="KAG5481946.1"/>
    </source>
</evidence>
<dbReference type="SFLD" id="SFLDG01086">
    <property type="entry name" value="elongater_protein-like"/>
    <property type="match status" value="1"/>
</dbReference>
<dbReference type="Gene3D" id="3.40.630.30">
    <property type="match status" value="1"/>
</dbReference>
<dbReference type="Pfam" id="PF04055">
    <property type="entry name" value="Radical_SAM"/>
    <property type="match status" value="1"/>
</dbReference>
<keyword evidence="5" id="KW-0820">tRNA-binding</keyword>
<evidence type="ECO:0000256" key="12">
    <source>
        <dbReference type="ARBA" id="ARBA00023014"/>
    </source>
</evidence>
<keyword evidence="11" id="KW-0408">Iron</keyword>